<evidence type="ECO:0000313" key="1">
    <source>
        <dbReference type="EMBL" id="KAA3504493.1"/>
    </source>
</evidence>
<dbReference type="AlphaFoldDB" id="A0AA88F665"/>
<reference evidence="1 2" key="1">
    <citation type="submission" date="2018-08" db="EMBL/GenBank/DDBJ databases">
        <title>Crown Gall in kiwifruit.</title>
        <authorList>
            <person name="Visnovsky S.B."/>
            <person name="Pitman A.R."/>
        </authorList>
    </citation>
    <scope>NUCLEOTIDE SEQUENCE [LARGE SCALE GENOMIC DNA]</scope>
    <source>
        <strain evidence="1 2">SBV_302_78_2</strain>
    </source>
</reference>
<proteinExistence type="predicted"/>
<gene>
    <name evidence="1" type="ORF">DXM27_04530</name>
</gene>
<dbReference type="EMBL" id="QRFF01000001">
    <property type="protein sequence ID" value="KAA3504493.1"/>
    <property type="molecule type" value="Genomic_DNA"/>
</dbReference>
<protein>
    <submittedName>
        <fullName evidence="1">Uncharacterized protein</fullName>
    </submittedName>
</protein>
<accession>A0AA88F665</accession>
<comment type="caution">
    <text evidence="1">The sequence shown here is derived from an EMBL/GenBank/DDBJ whole genome shotgun (WGS) entry which is preliminary data.</text>
</comment>
<evidence type="ECO:0000313" key="2">
    <source>
        <dbReference type="Proteomes" id="UP000473658"/>
    </source>
</evidence>
<name>A0AA88F665_RHIRH</name>
<dbReference type="Proteomes" id="UP000473658">
    <property type="component" value="Unassembled WGS sequence"/>
</dbReference>
<organism evidence="1 2">
    <name type="scientific">Rhizobium rhizogenes</name>
    <name type="common">Agrobacterium rhizogenes</name>
    <dbReference type="NCBI Taxonomy" id="359"/>
    <lineage>
        <taxon>Bacteria</taxon>
        <taxon>Pseudomonadati</taxon>
        <taxon>Pseudomonadota</taxon>
        <taxon>Alphaproteobacteria</taxon>
        <taxon>Hyphomicrobiales</taxon>
        <taxon>Rhizobiaceae</taxon>
        <taxon>Rhizobium/Agrobacterium group</taxon>
        <taxon>Rhizobium</taxon>
    </lineage>
</organism>
<sequence length="88" mass="10233">MPFLRFVLHPATALSLNDCSWLGEKALKQEKRCSRRSRAETREAGKTLWFLLFRYRNQPSVQPPANWTGCCEQRAYTDFSRFGNGFVS</sequence>